<feature type="domain" description="Solute-binding protein family 5" evidence="2">
    <location>
        <begin position="88"/>
        <end position="499"/>
    </location>
</feature>
<dbReference type="CDD" id="cd08501">
    <property type="entry name" value="PBP2_Lpqw"/>
    <property type="match status" value="1"/>
</dbReference>
<keyword evidence="4" id="KW-1185">Reference proteome</keyword>
<dbReference type="PANTHER" id="PTHR30290">
    <property type="entry name" value="PERIPLASMIC BINDING COMPONENT OF ABC TRANSPORTER"/>
    <property type="match status" value="1"/>
</dbReference>
<reference evidence="3 4" key="1">
    <citation type="submission" date="2020-12" db="EMBL/GenBank/DDBJ databases">
        <title>Microbacterium sp. HY060.</title>
        <authorList>
            <person name="Zhou J."/>
        </authorList>
    </citation>
    <scope>NUCLEOTIDE SEQUENCE [LARGE SCALE GENOMIC DNA]</scope>
    <source>
        <strain evidence="3 4">HY60</strain>
    </source>
</reference>
<dbReference type="Gene3D" id="3.10.105.10">
    <property type="entry name" value="Dipeptide-binding Protein, Domain 3"/>
    <property type="match status" value="1"/>
</dbReference>
<sequence length="595" mass="63119">MRSTRMIIAVAALGASILSLAGCADTGPDAESSVAIGTSDRFSSYNTTTPSGSASGNADITTLTLSNFTSYDESLEVAPDTSFGTVEKISDDPLVVRYTVSDSATWSDGTPVGAADLLLDWAAHSGALNTADFDPTDYRAAVSDNGAADLPEDIVFFDSGARPDSGLGLASELPQLSDDGRSMTITYSHAITDWRIALPPPLPAHVVAQNALEVESHEDAAQAIIDAVSHEDFTALSKISSWWNTGFALENVDSPEETYLSSGPYVIDDIDSEKGITLSANPEYSGAHRPSIATVNVRYLDDPAAQVAAVENGDVDVISPQATPAVAEQLAALDDLTTLTGLVASFEHIDLQFGASANGTFDDPLVREAFLKTIPRKAIVEKLIEPIVGSKAQTRDSFVFTPGTSGYDESAAGAAFPAVDIAGAKALLDEAGTPKPEVCILYAANNPRRAAEFDMIAKSASQAGFSVTDCGTDHWRQLLGVPGKYDAAIFAWQSSSLGAVDSESRYATKARNNLNGYSSKTVDALFRDMSETEDAGEQSELLADVDSELRADFYGAPLYQFPSITAFDPDRIAGISPRVIAPSLTWNLWEWRSFE</sequence>
<dbReference type="Proteomes" id="UP000662814">
    <property type="component" value="Chromosome"/>
</dbReference>
<name>A0ABX6YLA1_9MICO</name>
<organism evidence="3 4">
    <name type="scientific">Paramicrobacterium chengjingii</name>
    <dbReference type="NCBI Taxonomy" id="2769067"/>
    <lineage>
        <taxon>Bacteria</taxon>
        <taxon>Bacillati</taxon>
        <taxon>Actinomycetota</taxon>
        <taxon>Actinomycetes</taxon>
        <taxon>Micrococcales</taxon>
        <taxon>Microbacteriaceae</taxon>
        <taxon>Paramicrobacterium</taxon>
    </lineage>
</organism>
<dbReference type="SUPFAM" id="SSF53850">
    <property type="entry name" value="Periplasmic binding protein-like II"/>
    <property type="match status" value="1"/>
</dbReference>
<feature type="chain" id="PRO_5046208601" evidence="1">
    <location>
        <begin position="22"/>
        <end position="595"/>
    </location>
</feature>
<proteinExistence type="predicted"/>
<dbReference type="RefSeq" id="WP_166989165.1">
    <property type="nucleotide sequence ID" value="NZ_CP061169.1"/>
</dbReference>
<dbReference type="PIRSF" id="PIRSF002741">
    <property type="entry name" value="MppA"/>
    <property type="match status" value="1"/>
</dbReference>
<dbReference type="PANTHER" id="PTHR30290:SF65">
    <property type="entry name" value="MONOACYL PHOSPHATIDYLINOSITOL TETRAMANNOSIDE-BINDING PROTEIN LPQW-RELATED"/>
    <property type="match status" value="1"/>
</dbReference>
<evidence type="ECO:0000313" key="4">
    <source>
        <dbReference type="Proteomes" id="UP000662814"/>
    </source>
</evidence>
<dbReference type="PROSITE" id="PS51257">
    <property type="entry name" value="PROKAR_LIPOPROTEIN"/>
    <property type="match status" value="1"/>
</dbReference>
<dbReference type="InterPro" id="IPR030678">
    <property type="entry name" value="Peptide/Ni-bd"/>
</dbReference>
<gene>
    <name evidence="3" type="ORF">HCR76_06110</name>
</gene>
<keyword evidence="1" id="KW-0732">Signal</keyword>
<protein>
    <submittedName>
        <fullName evidence="3">ABC transporter family substrate-binding protein</fullName>
    </submittedName>
</protein>
<dbReference type="EMBL" id="CP061169">
    <property type="protein sequence ID" value="QPZ39624.1"/>
    <property type="molecule type" value="Genomic_DNA"/>
</dbReference>
<evidence type="ECO:0000259" key="2">
    <source>
        <dbReference type="Pfam" id="PF00496"/>
    </source>
</evidence>
<dbReference type="InterPro" id="IPR000914">
    <property type="entry name" value="SBP_5_dom"/>
</dbReference>
<accession>A0ABX6YLA1</accession>
<feature type="signal peptide" evidence="1">
    <location>
        <begin position="1"/>
        <end position="21"/>
    </location>
</feature>
<evidence type="ECO:0000313" key="3">
    <source>
        <dbReference type="EMBL" id="QPZ39624.1"/>
    </source>
</evidence>
<dbReference type="Gene3D" id="3.40.190.10">
    <property type="entry name" value="Periplasmic binding protein-like II"/>
    <property type="match status" value="1"/>
</dbReference>
<evidence type="ECO:0000256" key="1">
    <source>
        <dbReference type="SAM" id="SignalP"/>
    </source>
</evidence>
<dbReference type="InterPro" id="IPR039424">
    <property type="entry name" value="SBP_5"/>
</dbReference>
<dbReference type="Pfam" id="PF00496">
    <property type="entry name" value="SBP_bac_5"/>
    <property type="match status" value="1"/>
</dbReference>